<evidence type="ECO:0000256" key="1">
    <source>
        <dbReference type="ARBA" id="ARBA00009437"/>
    </source>
</evidence>
<reference evidence="6 7" key="6">
    <citation type="journal article" date="2011" name="Appl. Environ. Microbiol.">
        <title>Involvement of the azorhizobial chromosome partition gene (parA) in the onset of bacteroid differentiation during Sesbania rostrata stem nodule development.</title>
        <authorList>
            <person name="Liu CT."/>
            <person name="Lee KB."/>
            <person name="Wang YS."/>
            <person name="Peng MH."/>
            <person name="Lee KT."/>
            <person name="Suzuki S."/>
            <person name="Suzuki T."/>
            <person name="Oyaizu H."/>
        </authorList>
    </citation>
    <scope>NUCLEOTIDE SEQUENCE [LARGE SCALE GENOMIC DNA]</scope>
    <source>
        <strain evidence="7">ATCC 43989 / DSM 5975 / JCM 20966 / LMG 6465 / NBRC 14845 / NCIMB 13405 / ORS 571</strain>
    </source>
</reference>
<dbReference type="InterPro" id="IPR005119">
    <property type="entry name" value="LysR_subst-bd"/>
</dbReference>
<evidence type="ECO:0000256" key="4">
    <source>
        <dbReference type="ARBA" id="ARBA00023163"/>
    </source>
</evidence>
<keyword evidence="4" id="KW-0804">Transcription</keyword>
<reference evidence="6 7" key="1">
    <citation type="journal article" date="2007" name="Appl. Environ. Microbiol.">
        <title>Rhizobial factors required for stem nodule maturation and maintenance in Sesbania rostrata-Azorhizobium caulinodans ORS571 symbiosis.</title>
        <authorList>
            <person name="Suzuki S."/>
            <person name="Aono T."/>
            <person name="Lee KB."/>
            <person name="Suzuki T."/>
            <person name="Liu CT."/>
            <person name="Miwa H."/>
            <person name="Wakao S."/>
            <person name="Iki T."/>
            <person name="Oyaizu H."/>
        </authorList>
    </citation>
    <scope>NUCLEOTIDE SEQUENCE [LARGE SCALE GENOMIC DNA]</scope>
    <source>
        <strain evidence="7">ATCC 43989 / DSM 5975 / JCM 20966 / LMG 6465 / NBRC 14845 / NCIMB 13405 / ORS 571</strain>
    </source>
</reference>
<dbReference type="InterPro" id="IPR000847">
    <property type="entry name" value="LysR_HTH_N"/>
</dbReference>
<dbReference type="GO" id="GO:0043565">
    <property type="term" value="F:sequence-specific DNA binding"/>
    <property type="evidence" value="ECO:0007669"/>
    <property type="project" value="TreeGrafter"/>
</dbReference>
<dbReference type="SUPFAM" id="SSF46785">
    <property type="entry name" value="Winged helix' DNA-binding domain"/>
    <property type="match status" value="1"/>
</dbReference>
<proteinExistence type="inferred from homology"/>
<dbReference type="Gene3D" id="1.10.10.10">
    <property type="entry name" value="Winged helix-like DNA-binding domain superfamily/Winged helix DNA-binding domain"/>
    <property type="match status" value="1"/>
</dbReference>
<dbReference type="InterPro" id="IPR058163">
    <property type="entry name" value="LysR-type_TF_proteobact-type"/>
</dbReference>
<evidence type="ECO:0000259" key="5">
    <source>
        <dbReference type="PROSITE" id="PS50931"/>
    </source>
</evidence>
<evidence type="ECO:0000256" key="3">
    <source>
        <dbReference type="ARBA" id="ARBA00023125"/>
    </source>
</evidence>
<comment type="similarity">
    <text evidence="1">Belongs to the LysR transcriptional regulatory family.</text>
</comment>
<organism evidence="6 7">
    <name type="scientific">Azorhizobium caulinodans (strain ATCC 43989 / DSM 5975 / JCM 20966 / LMG 6465 / NBRC 14845 / NCIMB 13405 / ORS 571)</name>
    <dbReference type="NCBI Taxonomy" id="438753"/>
    <lineage>
        <taxon>Bacteria</taxon>
        <taxon>Pseudomonadati</taxon>
        <taxon>Pseudomonadota</taxon>
        <taxon>Alphaproteobacteria</taxon>
        <taxon>Hyphomicrobiales</taxon>
        <taxon>Xanthobacteraceae</taxon>
        <taxon>Azorhizobium</taxon>
    </lineage>
</organism>
<dbReference type="AlphaFoldDB" id="A8I624"/>
<dbReference type="SUPFAM" id="SSF53850">
    <property type="entry name" value="Periplasmic binding protein-like II"/>
    <property type="match status" value="1"/>
</dbReference>
<protein>
    <submittedName>
        <fullName evidence="6">Transcriptional regulator</fullName>
    </submittedName>
</protein>
<keyword evidence="2" id="KW-0805">Transcription regulation</keyword>
<accession>A8I624</accession>
<reference evidence="7" key="2">
    <citation type="submission" date="2007-04" db="EMBL/GenBank/DDBJ databases">
        <title>Complete genome sequence of the nitrogen-fixing bacterium Azorhizobium caulinodans ORS571.</title>
        <authorList>
            <person name="Lee K.B."/>
            <person name="Backer P.D."/>
            <person name="Aono T."/>
            <person name="Liu C.T."/>
            <person name="Suzuki S."/>
            <person name="Suzuki T."/>
            <person name="Kaneko T."/>
            <person name="Yamada M."/>
            <person name="Tabata S."/>
            <person name="Kupfer D.M."/>
            <person name="Najar F.Z."/>
            <person name="Wiley G.B."/>
            <person name="Roe B."/>
            <person name="Binnewies T."/>
            <person name="Ussery D."/>
            <person name="Vereecke D."/>
            <person name="Gevers D."/>
            <person name="Holsters M."/>
            <person name="Oyaizu H."/>
        </authorList>
    </citation>
    <scope>NUCLEOTIDE SEQUENCE [LARGE SCALE GENOMIC DNA]</scope>
    <source>
        <strain evidence="7">ATCC 43989 / DSM 5975 / JCM 20966 / LMG 6465 / NBRC 14845 / NCIMB 13405 / ORS 571</strain>
    </source>
</reference>
<gene>
    <name evidence="6" type="primary">lysR</name>
    <name evidence="6" type="ordered locus">AZC_2353</name>
</gene>
<evidence type="ECO:0000313" key="7">
    <source>
        <dbReference type="Proteomes" id="UP000000270"/>
    </source>
</evidence>
<reference evidence="6 7" key="4">
    <citation type="journal article" date="2009" name="Appl. Environ. Microbiol.">
        <title>Comparative genome-wide transcriptional profiling of Azorhizobium caulinodans ORS571 grown under free-living and symbiotic conditions.</title>
        <authorList>
            <person name="Tsukada S."/>
            <person name="Aono T."/>
            <person name="Akiba N."/>
            <person name="Lee KB."/>
            <person name="Liu CT."/>
            <person name="Toyazaki H."/>
            <person name="Oyaizu H."/>
        </authorList>
    </citation>
    <scope>NUCLEOTIDE SEQUENCE [LARGE SCALE GENOMIC DNA]</scope>
    <source>
        <strain evidence="7">ATCC 43989 / DSM 5975 / JCM 20966 / LMG 6465 / NBRC 14845 / NCIMB 13405 / ORS 571</strain>
    </source>
</reference>
<dbReference type="PROSITE" id="PS50931">
    <property type="entry name" value="HTH_LYSR"/>
    <property type="match status" value="1"/>
</dbReference>
<name>A8I624_AZOC5</name>
<dbReference type="Pfam" id="PF00126">
    <property type="entry name" value="HTH_1"/>
    <property type="match status" value="1"/>
</dbReference>
<dbReference type="Pfam" id="PF03466">
    <property type="entry name" value="LysR_substrate"/>
    <property type="match status" value="1"/>
</dbReference>
<dbReference type="GO" id="GO:0006351">
    <property type="term" value="P:DNA-templated transcription"/>
    <property type="evidence" value="ECO:0007669"/>
    <property type="project" value="TreeGrafter"/>
</dbReference>
<keyword evidence="3" id="KW-0238">DNA-binding</keyword>
<dbReference type="GO" id="GO:0003700">
    <property type="term" value="F:DNA-binding transcription factor activity"/>
    <property type="evidence" value="ECO:0007669"/>
    <property type="project" value="InterPro"/>
</dbReference>
<evidence type="ECO:0000256" key="2">
    <source>
        <dbReference type="ARBA" id="ARBA00023015"/>
    </source>
</evidence>
<dbReference type="PANTHER" id="PTHR30537:SF74">
    <property type="entry name" value="HTH-TYPE TRANSCRIPTIONAL REGULATOR TRPI"/>
    <property type="match status" value="1"/>
</dbReference>
<keyword evidence="7" id="KW-1185">Reference proteome</keyword>
<dbReference type="STRING" id="438753.AZC_2353"/>
<reference evidence="6 7" key="3">
    <citation type="journal article" date="2008" name="BMC Genomics">
        <title>The genome of the versatile nitrogen fixer Azorhizobium caulinodans ORS571.</title>
        <authorList>
            <person name="Lee KB."/>
            <person name="Backer P.D."/>
            <person name="Aono T."/>
            <person name="Liu CT."/>
            <person name="Suzuki S."/>
            <person name="Suzuki T."/>
            <person name="Kaneko T."/>
            <person name="Yamada M."/>
            <person name="Tabata S."/>
            <person name="Kupfer D.M."/>
            <person name="Najar F.Z."/>
            <person name="Wiley G.B."/>
            <person name="Roe B."/>
            <person name="Binnewies T.T."/>
            <person name="Ussery D.W."/>
            <person name="D'Haeze W."/>
            <person name="Herder J.D."/>
            <person name="Gevers D."/>
            <person name="Vereecke D."/>
            <person name="Holsters M."/>
            <person name="Oyaizu H."/>
        </authorList>
    </citation>
    <scope>NUCLEOTIDE SEQUENCE [LARGE SCALE GENOMIC DNA]</scope>
    <source>
        <strain evidence="7">ATCC 43989 / DSM 5975 / JCM 20966 / LMG 6465 / NBRC 14845 / NCIMB 13405 / ORS 571</strain>
    </source>
</reference>
<feature type="domain" description="HTH lysR-type" evidence="5">
    <location>
        <begin position="36"/>
        <end position="93"/>
    </location>
</feature>
<evidence type="ECO:0000313" key="6">
    <source>
        <dbReference type="EMBL" id="BAF88351.1"/>
    </source>
</evidence>
<dbReference type="Gene3D" id="3.40.190.10">
    <property type="entry name" value="Periplasmic binding protein-like II"/>
    <property type="match status" value="2"/>
</dbReference>
<dbReference type="eggNOG" id="COG0583">
    <property type="taxonomic scope" value="Bacteria"/>
</dbReference>
<sequence length="340" mass="37846">MDALRWRARGPSLAPAAVHRSGGQGLAMRSDTVRLPPLNALRVFHAVMRHGSFRSAADELLVSPQAVGQQIKLLEDTLAVPLFDRRGRAIEPTEEAILLSHYVQSGFDEFREGVRRICKVGHRNRINLNASPYFATRYLVDRLDRFRDRLPGADIRLKTMVELPDFSADEVDAAIQWGFGQWRDYESTLLVQDPKVICCSPARASALRSPQDLRTAPLLHLVLATNLWPRVLRHLGVDPGEVQKEIQFHDAASMRRATLSGLGIGLISVLDAQEDLKAGRLVAPFGLDAMAGMDPADVPGFYLVLPRSNRRLKSVAAFCEWILSEDWSRMEPDAPFPAAT</sequence>
<dbReference type="EMBL" id="AP009384">
    <property type="protein sequence ID" value="BAF88351.1"/>
    <property type="molecule type" value="Genomic_DNA"/>
</dbReference>
<dbReference type="PANTHER" id="PTHR30537">
    <property type="entry name" value="HTH-TYPE TRANSCRIPTIONAL REGULATOR"/>
    <property type="match status" value="1"/>
</dbReference>
<dbReference type="InterPro" id="IPR036390">
    <property type="entry name" value="WH_DNA-bd_sf"/>
</dbReference>
<dbReference type="Proteomes" id="UP000000270">
    <property type="component" value="Chromosome"/>
</dbReference>
<dbReference type="InterPro" id="IPR036388">
    <property type="entry name" value="WH-like_DNA-bd_sf"/>
</dbReference>
<dbReference type="HOGENOM" id="CLU_039613_37_0_5"/>
<reference evidence="6 7" key="5">
    <citation type="journal article" date="2010" name="Appl. Environ. Microbiol.">
        <title>phrR-like gene praR of Azorhizobium caulinodans ORS571 is essential for symbiosis with Sesbania rostrata and is involved in expression of reb genes.</title>
        <authorList>
            <person name="Akiba N."/>
            <person name="Aono T."/>
            <person name="Toyazaki H."/>
            <person name="Sato S."/>
            <person name="Oyaizu H."/>
        </authorList>
    </citation>
    <scope>NUCLEOTIDE SEQUENCE [LARGE SCALE GENOMIC DNA]</scope>
    <source>
        <strain evidence="7">ATCC 43989 / DSM 5975 / JCM 20966 / LMG 6465 / NBRC 14845 / NCIMB 13405 / ORS 571</strain>
    </source>
</reference>
<dbReference type="KEGG" id="azc:AZC_2353"/>